<sequence>MTYPMTRTPFQEQVDLVRALIGLSRGLDRHIETSVFPHVGERERDIISDLVDHLRDETVAHPDFCVYLDTAIVEIRRAISSGTHEARVPIPKERLLCGTEAYDVERKLTPEADALRAALPRIEEVYRAAVVVQDFAEAVRISLDLLDKE</sequence>
<name>A0A1I0YPG1_9RHOB</name>
<protein>
    <submittedName>
        <fullName evidence="1">Uncharacterized protein</fullName>
    </submittedName>
</protein>
<dbReference type="AlphaFoldDB" id="A0A1I0YPG1"/>
<gene>
    <name evidence="1" type="ORF">SAMN05421688_3243</name>
</gene>
<dbReference type="EMBL" id="FOJU01000006">
    <property type="protein sequence ID" value="SFB14837.1"/>
    <property type="molecule type" value="Genomic_DNA"/>
</dbReference>
<keyword evidence="2" id="KW-1185">Reference proteome</keyword>
<proteinExistence type="predicted"/>
<dbReference type="OrthoDB" id="7859359at2"/>
<reference evidence="1 2" key="1">
    <citation type="submission" date="2016-10" db="EMBL/GenBank/DDBJ databases">
        <authorList>
            <person name="de Groot N.N."/>
        </authorList>
    </citation>
    <scope>NUCLEOTIDE SEQUENCE [LARGE SCALE GENOMIC DNA]</scope>
    <source>
        <strain evidence="1 2">DSM 29316</strain>
    </source>
</reference>
<evidence type="ECO:0000313" key="1">
    <source>
        <dbReference type="EMBL" id="SFB14837.1"/>
    </source>
</evidence>
<dbReference type="RefSeq" id="WP_092066786.1">
    <property type="nucleotide sequence ID" value="NZ_FOJU01000006.1"/>
</dbReference>
<accession>A0A1I0YPG1</accession>
<dbReference type="Proteomes" id="UP000198796">
    <property type="component" value="Unassembled WGS sequence"/>
</dbReference>
<organism evidence="1 2">
    <name type="scientific">Poseidonocella pacifica</name>
    <dbReference type="NCBI Taxonomy" id="871651"/>
    <lineage>
        <taxon>Bacteria</taxon>
        <taxon>Pseudomonadati</taxon>
        <taxon>Pseudomonadota</taxon>
        <taxon>Alphaproteobacteria</taxon>
        <taxon>Rhodobacterales</taxon>
        <taxon>Roseobacteraceae</taxon>
        <taxon>Poseidonocella</taxon>
    </lineage>
</organism>
<evidence type="ECO:0000313" key="2">
    <source>
        <dbReference type="Proteomes" id="UP000198796"/>
    </source>
</evidence>